<evidence type="ECO:0000313" key="1">
    <source>
        <dbReference type="EMBL" id="MFC5730260.1"/>
    </source>
</evidence>
<organism evidence="1 2">
    <name type="scientific">Nocardioides vastitatis</name>
    <dbReference type="NCBI Taxonomy" id="2568655"/>
    <lineage>
        <taxon>Bacteria</taxon>
        <taxon>Bacillati</taxon>
        <taxon>Actinomycetota</taxon>
        <taxon>Actinomycetes</taxon>
        <taxon>Propionibacteriales</taxon>
        <taxon>Nocardioidaceae</taxon>
        <taxon>Nocardioides</taxon>
    </lineage>
</organism>
<reference evidence="2" key="1">
    <citation type="journal article" date="2019" name="Int. J. Syst. Evol. Microbiol.">
        <title>The Global Catalogue of Microorganisms (GCM) 10K type strain sequencing project: providing services to taxonomists for standard genome sequencing and annotation.</title>
        <authorList>
            <consortium name="The Broad Institute Genomics Platform"/>
            <consortium name="The Broad Institute Genome Sequencing Center for Infectious Disease"/>
            <person name="Wu L."/>
            <person name="Ma J."/>
        </authorList>
    </citation>
    <scope>NUCLEOTIDE SEQUENCE [LARGE SCALE GENOMIC DNA]</scope>
    <source>
        <strain evidence="2">YIM 94188</strain>
    </source>
</reference>
<proteinExistence type="predicted"/>
<gene>
    <name evidence="1" type="ORF">ACFPQB_15155</name>
</gene>
<sequence length="448" mass="48954">MERHRSVVLIGSADISGIVEGLTHTSRLNSKSTLTFEIPSDAARDHLIDLTAQVTWSVVAPSSEIEGDRGDLRFAGRVEVAEERDGVIHVGCSSMAVRFENVRIPLLKNELTPQDAFVLMASLGGFPPDRVSSGDPEPEVTEFDVLLPLVGIRVGDALAANGLDLRGTDALTPFEQFLEPNPGLQAIASACHSVACARVRARWAVEAETQGRRLVEDALAWLMVGVSDGLVHTNGPKRYLLDDARSRPDLLGMVIVNSLSDRGRYLRSLETIPRAPIVTPGTERLSLDGLDPAGLPANLSDALASFQRAYLSVGSPAILALWECIEFVVINTEVPALFKGSQTRALRRASKGVGLTPSQQHRFDEALSYLNAPPLLLKLRRFAQAGEVPISDFEMALVAKLRRHRNDVMHGRRPEHVEPEDLRHGMSIVARILRSAVMRSARRYTAQN</sequence>
<dbReference type="EMBL" id="JBHSNS010000007">
    <property type="protein sequence ID" value="MFC5730260.1"/>
    <property type="molecule type" value="Genomic_DNA"/>
</dbReference>
<name>A0ABW0ZP46_9ACTN</name>
<dbReference type="RefSeq" id="WP_136434318.1">
    <property type="nucleotide sequence ID" value="NZ_JBHSNS010000007.1"/>
</dbReference>
<accession>A0ABW0ZP46</accession>
<protein>
    <recommendedName>
        <fullName evidence="3">Apea-like HEPN domain-containing protein</fullName>
    </recommendedName>
</protein>
<dbReference type="Proteomes" id="UP001596072">
    <property type="component" value="Unassembled WGS sequence"/>
</dbReference>
<evidence type="ECO:0008006" key="3">
    <source>
        <dbReference type="Google" id="ProtNLM"/>
    </source>
</evidence>
<evidence type="ECO:0000313" key="2">
    <source>
        <dbReference type="Proteomes" id="UP001596072"/>
    </source>
</evidence>
<keyword evidence="2" id="KW-1185">Reference proteome</keyword>
<comment type="caution">
    <text evidence="1">The sequence shown here is derived from an EMBL/GenBank/DDBJ whole genome shotgun (WGS) entry which is preliminary data.</text>
</comment>